<keyword evidence="1" id="KW-0812">Transmembrane</keyword>
<keyword evidence="1" id="KW-1133">Transmembrane helix</keyword>
<name>A0ABP7KC85_9RHOB</name>
<feature type="transmembrane region" description="Helical" evidence="1">
    <location>
        <begin position="183"/>
        <end position="205"/>
    </location>
</feature>
<feature type="transmembrane region" description="Helical" evidence="1">
    <location>
        <begin position="211"/>
        <end position="234"/>
    </location>
</feature>
<feature type="transmembrane region" description="Helical" evidence="1">
    <location>
        <begin position="68"/>
        <end position="92"/>
    </location>
</feature>
<evidence type="ECO:0000313" key="2">
    <source>
        <dbReference type="EMBL" id="GAA3870267.1"/>
    </source>
</evidence>
<dbReference type="EMBL" id="BAABDF010000007">
    <property type="protein sequence ID" value="GAA3870267.1"/>
    <property type="molecule type" value="Genomic_DNA"/>
</dbReference>
<feature type="transmembrane region" description="Helical" evidence="1">
    <location>
        <begin position="20"/>
        <end position="42"/>
    </location>
</feature>
<sequence length="252" mass="27455">MIALSMSPAQTPRNFFAPNWALIAGLAYFLLALFGIFAELFVRMPTTVVGDPTATAQAIRDNIGTVRWAVVADTGMILADVALTVAFFALFWRTRPGLTAILIVLQIARIPMMGANLTNHVAAILLASGQEALQGFSPEMIDSLAYFSLRLHHFSYVVNGINFGAWCLVLGWILLSTGYAPKLFAILLLIDGPIAFFDTIGQLVFPEVMTHAWAEVVSSLAIGEPAFILFLLFAPGYLRRRIELDVNGQHAG</sequence>
<keyword evidence="3" id="KW-1185">Reference proteome</keyword>
<gene>
    <name evidence="2" type="ORF">GCM10022404_20310</name>
</gene>
<organism evidence="2 3">
    <name type="scientific">Celeribacter arenosi</name>
    <dbReference type="NCBI Taxonomy" id="792649"/>
    <lineage>
        <taxon>Bacteria</taxon>
        <taxon>Pseudomonadati</taxon>
        <taxon>Pseudomonadota</taxon>
        <taxon>Alphaproteobacteria</taxon>
        <taxon>Rhodobacterales</taxon>
        <taxon>Roseobacteraceae</taxon>
        <taxon>Celeribacter</taxon>
    </lineage>
</organism>
<accession>A0ABP7KC85</accession>
<keyword evidence="1" id="KW-0472">Membrane</keyword>
<evidence type="ECO:0000256" key="1">
    <source>
        <dbReference type="SAM" id="Phobius"/>
    </source>
</evidence>
<dbReference type="Proteomes" id="UP001399917">
    <property type="component" value="Unassembled WGS sequence"/>
</dbReference>
<feature type="transmembrane region" description="Helical" evidence="1">
    <location>
        <begin position="154"/>
        <end position="176"/>
    </location>
</feature>
<reference evidence="3" key="1">
    <citation type="journal article" date="2019" name="Int. J. Syst. Evol. Microbiol.">
        <title>The Global Catalogue of Microorganisms (GCM) 10K type strain sequencing project: providing services to taxonomists for standard genome sequencing and annotation.</title>
        <authorList>
            <consortium name="The Broad Institute Genomics Platform"/>
            <consortium name="The Broad Institute Genome Sequencing Center for Infectious Disease"/>
            <person name="Wu L."/>
            <person name="Ma J."/>
        </authorList>
    </citation>
    <scope>NUCLEOTIDE SEQUENCE [LARGE SCALE GENOMIC DNA]</scope>
    <source>
        <strain evidence="3">JCM 17190</strain>
    </source>
</reference>
<evidence type="ECO:0008006" key="4">
    <source>
        <dbReference type="Google" id="ProtNLM"/>
    </source>
</evidence>
<comment type="caution">
    <text evidence="2">The sequence shown here is derived from an EMBL/GenBank/DDBJ whole genome shotgun (WGS) entry which is preliminary data.</text>
</comment>
<dbReference type="InterPro" id="IPR025495">
    <property type="entry name" value="DUF4386"/>
</dbReference>
<proteinExistence type="predicted"/>
<protein>
    <recommendedName>
        <fullName evidence="4">DUF4386 domain-containing protein</fullName>
    </recommendedName>
</protein>
<dbReference type="Pfam" id="PF14329">
    <property type="entry name" value="DUF4386"/>
    <property type="match status" value="1"/>
</dbReference>
<dbReference type="RefSeq" id="WP_344846951.1">
    <property type="nucleotide sequence ID" value="NZ_BAABDF010000007.1"/>
</dbReference>
<evidence type="ECO:0000313" key="3">
    <source>
        <dbReference type="Proteomes" id="UP001399917"/>
    </source>
</evidence>